<dbReference type="PANTHER" id="PTHR21228">
    <property type="entry name" value="FAST LEU-RICH DOMAIN-CONTAINING"/>
    <property type="match status" value="1"/>
</dbReference>
<comment type="caution">
    <text evidence="3">The sequence shown here is derived from an EMBL/GenBank/DDBJ whole genome shotgun (WGS) entry which is preliminary data.</text>
</comment>
<dbReference type="KEGG" id="bbes:BESB_037810"/>
<protein>
    <recommendedName>
        <fullName evidence="2">RAP domain-containing protein</fullName>
    </recommendedName>
</protein>
<evidence type="ECO:0000313" key="4">
    <source>
        <dbReference type="Proteomes" id="UP000224006"/>
    </source>
</evidence>
<accession>A0A2A9MN83</accession>
<dbReference type="PROSITE" id="PS51286">
    <property type="entry name" value="RAP"/>
    <property type="match status" value="1"/>
</dbReference>
<proteinExistence type="predicted"/>
<dbReference type="GeneID" id="40308762"/>
<reference evidence="3 4" key="1">
    <citation type="submission" date="2017-09" db="EMBL/GenBank/DDBJ databases">
        <title>Genome sequencing of Besnoitia besnoiti strain Bb-Ger1.</title>
        <authorList>
            <person name="Schares G."/>
            <person name="Venepally P."/>
            <person name="Lorenzi H.A."/>
        </authorList>
    </citation>
    <scope>NUCLEOTIDE SEQUENCE [LARGE SCALE GENOMIC DNA]</scope>
    <source>
        <strain evidence="3 4">Bb-Ger1</strain>
    </source>
</reference>
<feature type="region of interest" description="Disordered" evidence="1">
    <location>
        <begin position="79"/>
        <end position="99"/>
    </location>
</feature>
<dbReference type="GO" id="GO:0035770">
    <property type="term" value="C:ribonucleoprotein granule"/>
    <property type="evidence" value="ECO:0007669"/>
    <property type="project" value="TreeGrafter"/>
</dbReference>
<dbReference type="STRING" id="94643.A0A2A9MN83"/>
<dbReference type="RefSeq" id="XP_029221332.1">
    <property type="nucleotide sequence ID" value="XM_029362367.1"/>
</dbReference>
<dbReference type="GO" id="GO:0005759">
    <property type="term" value="C:mitochondrial matrix"/>
    <property type="evidence" value="ECO:0007669"/>
    <property type="project" value="TreeGrafter"/>
</dbReference>
<feature type="domain" description="RAP" evidence="2">
    <location>
        <begin position="669"/>
        <end position="727"/>
    </location>
</feature>
<name>A0A2A9MN83_BESBE</name>
<dbReference type="Proteomes" id="UP000224006">
    <property type="component" value="Chromosome II"/>
</dbReference>
<dbReference type="InterPro" id="IPR058917">
    <property type="entry name" value="RESC6_dom"/>
</dbReference>
<evidence type="ECO:0000256" key="1">
    <source>
        <dbReference type="SAM" id="MobiDB-lite"/>
    </source>
</evidence>
<dbReference type="VEuPathDB" id="ToxoDB:BESB_037810"/>
<sequence>MLRTRFSFQGLAGDSTVQKATRCRLGPAIAESACPPEAASAATVCGEPPAHGFCAARVALPPKARRSIVRKATRTLLPRRPASFADTSQRSPPSGLLRSLTPVKRCRDSGLPRILCASCAALGIRSYSQAPSPVFRPTSASAPGAYARICPPFTRPFASREEEKKVLMTLHAVQHYDDETKLSIKVFHLQELAQTSMTFNQLSLDERFLTLLRGILANAKDLSPAQLQALAMSCRELKLKGSDIMWKAIAKHIVRHTKSPSAPGSGITFSQVAHAMSCFASRQAEVQRYLKHMLTYILKGSHRLNEHDVVCVLYTLRRYNCNTTETDGRSDWPYLRCLRLCASIAERRLTELHPRYLVYIIFECARIGVVPWRLIYRANNLIKHSLHRLSDKELALYVLASSKYGVLDVRLLKRIGRRLEENQLSFQISNASLSLLLYGFASMNYRDKNLIGMCCERIQKAACTLEDISIAQLAYALGKLGVREKDSWNALAKVAAGRMDSMSPAEISSIMHAAGKVGFADKRLFDAVAEHATKLQVAFNSQQLLNLLDGLTLAGFFDQQLYQTLLDNFLRTGGDDDIRGINQLRRVMFTILIEFPSFLEKVPQSIQLLAEQHQHPFLDHPLQPYHPELKACMDSIGVDAKILGSKGAYTFDAKFKLSATMESRKRRNVVLDLLSEGNFCPLTGELLGVARLKRRHMDILGWHYVAVRRKSWVKLKTREERAQALRDAIVDQVDPHTGDRGVLSV</sequence>
<dbReference type="AlphaFoldDB" id="A0A2A9MN83"/>
<dbReference type="InterPro" id="IPR013584">
    <property type="entry name" value="RAP"/>
</dbReference>
<dbReference type="GO" id="GO:0044528">
    <property type="term" value="P:regulation of mitochondrial mRNA stability"/>
    <property type="evidence" value="ECO:0007669"/>
    <property type="project" value="TreeGrafter"/>
</dbReference>
<evidence type="ECO:0000313" key="3">
    <source>
        <dbReference type="EMBL" id="PFH37323.1"/>
    </source>
</evidence>
<dbReference type="GO" id="GO:0003723">
    <property type="term" value="F:RNA binding"/>
    <property type="evidence" value="ECO:0007669"/>
    <property type="project" value="TreeGrafter"/>
</dbReference>
<dbReference type="EMBL" id="NWUJ01000002">
    <property type="protein sequence ID" value="PFH37323.1"/>
    <property type="molecule type" value="Genomic_DNA"/>
</dbReference>
<organism evidence="3 4">
    <name type="scientific">Besnoitia besnoiti</name>
    <name type="common">Apicomplexan protozoan</name>
    <dbReference type="NCBI Taxonomy" id="94643"/>
    <lineage>
        <taxon>Eukaryota</taxon>
        <taxon>Sar</taxon>
        <taxon>Alveolata</taxon>
        <taxon>Apicomplexa</taxon>
        <taxon>Conoidasida</taxon>
        <taxon>Coccidia</taxon>
        <taxon>Eucoccidiorida</taxon>
        <taxon>Eimeriorina</taxon>
        <taxon>Sarcocystidae</taxon>
        <taxon>Besnoitia</taxon>
    </lineage>
</organism>
<keyword evidence="4" id="KW-1185">Reference proteome</keyword>
<dbReference type="InterPro" id="IPR050870">
    <property type="entry name" value="FAST_kinase"/>
</dbReference>
<evidence type="ECO:0000259" key="2">
    <source>
        <dbReference type="PROSITE" id="PS51286"/>
    </source>
</evidence>
<gene>
    <name evidence="3" type="ORF">BESB_037810</name>
</gene>
<dbReference type="Pfam" id="PF26188">
    <property type="entry name" value="RESC6"/>
    <property type="match status" value="1"/>
</dbReference>
<dbReference type="GO" id="GO:0000963">
    <property type="term" value="P:mitochondrial RNA processing"/>
    <property type="evidence" value="ECO:0007669"/>
    <property type="project" value="TreeGrafter"/>
</dbReference>
<dbReference type="OrthoDB" id="9985850at2759"/>
<dbReference type="PANTHER" id="PTHR21228:SF40">
    <property type="entry name" value="LD45607P"/>
    <property type="match status" value="1"/>
</dbReference>